<name>A0A2N0AKW9_9LEPT</name>
<dbReference type="AlphaFoldDB" id="A0A2N0AKW9"/>
<evidence type="ECO:0000313" key="1">
    <source>
        <dbReference type="EMBL" id="PJZ84897.1"/>
    </source>
</evidence>
<comment type="caution">
    <text evidence="1">The sequence shown here is derived from an EMBL/GenBank/DDBJ whole genome shotgun (WGS) entry which is preliminary data.</text>
</comment>
<gene>
    <name evidence="1" type="ORF">CH364_01050</name>
</gene>
<dbReference type="EMBL" id="NPDX01000001">
    <property type="protein sequence ID" value="PJZ84897.1"/>
    <property type="molecule type" value="Genomic_DNA"/>
</dbReference>
<evidence type="ECO:0000313" key="2">
    <source>
        <dbReference type="Proteomes" id="UP000232145"/>
    </source>
</evidence>
<accession>A0A2N0AKW9</accession>
<dbReference type="Proteomes" id="UP000232145">
    <property type="component" value="Unassembled WGS sequence"/>
</dbReference>
<protein>
    <recommendedName>
        <fullName evidence="3">Alpha/beta hydrolase</fullName>
    </recommendedName>
</protein>
<reference evidence="1 2" key="1">
    <citation type="submission" date="2017-07" db="EMBL/GenBank/DDBJ databases">
        <title>Leptospira spp. isolated from tropical soils.</title>
        <authorList>
            <person name="Thibeaux R."/>
            <person name="Iraola G."/>
            <person name="Ferres I."/>
            <person name="Bierque E."/>
            <person name="Girault D."/>
            <person name="Soupe-Gilbert M.-E."/>
            <person name="Picardeau M."/>
            <person name="Goarant C."/>
        </authorList>
    </citation>
    <scope>NUCLEOTIDE SEQUENCE [LARGE SCALE GENOMIC DNA]</scope>
    <source>
        <strain evidence="1 2">FH2-B-A1</strain>
    </source>
</reference>
<dbReference type="Gene3D" id="3.40.50.1820">
    <property type="entry name" value="alpha/beta hydrolase"/>
    <property type="match status" value="1"/>
</dbReference>
<organism evidence="1 2">
    <name type="scientific">Leptospira harrisiae</name>
    <dbReference type="NCBI Taxonomy" id="2023189"/>
    <lineage>
        <taxon>Bacteria</taxon>
        <taxon>Pseudomonadati</taxon>
        <taxon>Spirochaetota</taxon>
        <taxon>Spirochaetia</taxon>
        <taxon>Leptospirales</taxon>
        <taxon>Leptospiraceae</taxon>
        <taxon>Leptospira</taxon>
    </lineage>
</organism>
<evidence type="ECO:0008006" key="3">
    <source>
        <dbReference type="Google" id="ProtNLM"/>
    </source>
</evidence>
<proteinExistence type="predicted"/>
<sequence length="121" mass="13800">MTLLNEKKHSKAIDEFLVSIGMPRFFTFFLRITPGWKRTVKLAPTLLYDITLTENIPNIARLSKINIPIRIVYGEKSPEGIKKVASLISQNISSSELHEAASQDHMVDTNIILQEMIPFFK</sequence>
<keyword evidence="2" id="KW-1185">Reference proteome</keyword>
<dbReference type="InterPro" id="IPR029058">
    <property type="entry name" value="AB_hydrolase_fold"/>
</dbReference>